<accession>A0A343TIY1</accession>
<dbReference type="EMBL" id="CP025066">
    <property type="protein sequence ID" value="AUX09053.1"/>
    <property type="molecule type" value="Genomic_DNA"/>
</dbReference>
<dbReference type="GeneID" id="37877772"/>
<dbReference type="OrthoDB" id="137027at2157"/>
<evidence type="ECO:0000256" key="1">
    <source>
        <dbReference type="SAM" id="Coils"/>
    </source>
</evidence>
<dbReference type="Proteomes" id="UP000263012">
    <property type="component" value="Chromosome"/>
</dbReference>
<protein>
    <submittedName>
        <fullName evidence="2">Uncharacterized protein</fullName>
    </submittedName>
</protein>
<organism evidence="2 3">
    <name type="scientific">Halalkaliarchaeum desulfuricum</name>
    <dbReference type="NCBI Taxonomy" id="2055893"/>
    <lineage>
        <taxon>Archaea</taxon>
        <taxon>Methanobacteriati</taxon>
        <taxon>Methanobacteriota</taxon>
        <taxon>Stenosarchaea group</taxon>
        <taxon>Halobacteria</taxon>
        <taxon>Halobacteriales</taxon>
        <taxon>Haloferacaceae</taxon>
        <taxon>Halalkaliarchaeum</taxon>
    </lineage>
</organism>
<evidence type="ECO:0000313" key="3">
    <source>
        <dbReference type="Proteomes" id="UP000263012"/>
    </source>
</evidence>
<dbReference type="InterPro" id="IPR043900">
    <property type="entry name" value="DUF5788"/>
</dbReference>
<gene>
    <name evidence="2" type="ORF">AArcSl_1422</name>
</gene>
<dbReference type="AlphaFoldDB" id="A0A343TIY1"/>
<reference evidence="3" key="1">
    <citation type="submission" date="2017-11" db="EMBL/GenBank/DDBJ databases">
        <title>Phenotypic and genomic properties of facultatively anaerobic sulfur-reducing natronoarchaea from hypersaline soda lakes.</title>
        <authorList>
            <person name="Sorokin D.Y."/>
            <person name="Kublanov I.V."/>
            <person name="Roman P."/>
            <person name="Sinninghe Damste J.S."/>
            <person name="Golyshin P.N."/>
            <person name="Rojo D."/>
            <person name="Ciordia S."/>
            <person name="Mena M.D.C."/>
            <person name="Ferrer M."/>
            <person name="Messina E."/>
            <person name="Smedile F."/>
            <person name="La Spada G."/>
            <person name="La Cono V."/>
            <person name="Yakimov M.M."/>
        </authorList>
    </citation>
    <scope>NUCLEOTIDE SEQUENCE [LARGE SCALE GENOMIC DNA]</scope>
    <source>
        <strain evidence="3">AArc-Sl</strain>
    </source>
</reference>
<keyword evidence="3" id="KW-1185">Reference proteome</keyword>
<dbReference type="KEGG" id="hdf:AArcSl_1422"/>
<keyword evidence="1" id="KW-0175">Coiled coil</keyword>
<name>A0A343TIY1_9EURY</name>
<feature type="coiled-coil region" evidence="1">
    <location>
        <begin position="58"/>
        <end position="106"/>
    </location>
</feature>
<evidence type="ECO:0000313" key="2">
    <source>
        <dbReference type="EMBL" id="AUX09053.1"/>
    </source>
</evidence>
<proteinExistence type="predicted"/>
<dbReference type="RefSeq" id="WP_119817004.1">
    <property type="nucleotide sequence ID" value="NZ_CP025066.1"/>
</dbReference>
<dbReference type="Pfam" id="PF19101">
    <property type="entry name" value="DUF5788"/>
    <property type="match status" value="1"/>
</dbReference>
<sequence>MDEEEREKLLRRVNRQGATVGAQTPETVTVGGEEFHLREFLIETRKVEGVPPEAQKLVKQATSELSRRREELHETLENDPLEREEAERIAEEIIGLDRAINALENLRRPTYGEQAPKASIEDHKRWLNFLESVGK</sequence>